<organism evidence="2 3">
    <name type="scientific">Halolamina salifodinae</name>
    <dbReference type="NCBI Taxonomy" id="1202767"/>
    <lineage>
        <taxon>Archaea</taxon>
        <taxon>Methanobacteriati</taxon>
        <taxon>Methanobacteriota</taxon>
        <taxon>Stenosarchaea group</taxon>
        <taxon>Halobacteria</taxon>
        <taxon>Halobacteriales</taxon>
        <taxon>Haloferacaceae</taxon>
    </lineage>
</organism>
<dbReference type="RefSeq" id="WP_209489314.1">
    <property type="nucleotide sequence ID" value="NZ_JAGGLC010000001.1"/>
</dbReference>
<dbReference type="AlphaFoldDB" id="A0A8T4GQZ8"/>
<sequence>MIRALLAVALAAALLAATLPAVESAAADRTAAALDRDIDRIERAGKSLLADDDPGARRVVTVTLPAKSLSSAGVDGFTIACQPRCTVRYRLDGAGSRTRRLTLPVTTPDGPIRLARAGEHRLTLRLARSDGSRVVELHS</sequence>
<dbReference type="OrthoDB" id="313128at2157"/>
<evidence type="ECO:0000313" key="3">
    <source>
        <dbReference type="Proteomes" id="UP000823736"/>
    </source>
</evidence>
<dbReference type="Pfam" id="PF23993">
    <property type="entry name" value="DUF7311"/>
    <property type="match status" value="1"/>
</dbReference>
<name>A0A8T4GQZ8_9EURY</name>
<evidence type="ECO:0000259" key="1">
    <source>
        <dbReference type="Pfam" id="PF23993"/>
    </source>
</evidence>
<keyword evidence="3" id="KW-1185">Reference proteome</keyword>
<proteinExistence type="predicted"/>
<protein>
    <recommendedName>
        <fullName evidence="1">DUF7311 domain-containing protein</fullName>
    </recommendedName>
</protein>
<accession>A0A8T4GQZ8</accession>
<evidence type="ECO:0000313" key="2">
    <source>
        <dbReference type="EMBL" id="MBP1985581.1"/>
    </source>
</evidence>
<dbReference type="InterPro" id="IPR055735">
    <property type="entry name" value="DUF7311"/>
</dbReference>
<dbReference type="EMBL" id="JAGGLC010000001">
    <property type="protein sequence ID" value="MBP1985581.1"/>
    <property type="molecule type" value="Genomic_DNA"/>
</dbReference>
<reference evidence="2" key="1">
    <citation type="submission" date="2021-03" db="EMBL/GenBank/DDBJ databases">
        <title>Genomic Encyclopedia of Type Strains, Phase IV (KMG-IV): sequencing the most valuable type-strain genomes for metagenomic binning, comparative biology and taxonomic classification.</title>
        <authorList>
            <person name="Goeker M."/>
        </authorList>
    </citation>
    <scope>NUCLEOTIDE SEQUENCE</scope>
    <source>
        <strain evidence="2">DSM 26232</strain>
    </source>
</reference>
<dbReference type="Proteomes" id="UP000823736">
    <property type="component" value="Unassembled WGS sequence"/>
</dbReference>
<comment type="caution">
    <text evidence="2">The sequence shown here is derived from an EMBL/GenBank/DDBJ whole genome shotgun (WGS) entry which is preliminary data.</text>
</comment>
<feature type="domain" description="DUF7311" evidence="1">
    <location>
        <begin position="1"/>
        <end position="137"/>
    </location>
</feature>
<gene>
    <name evidence="2" type="ORF">J2753_000054</name>
</gene>